<keyword evidence="3" id="KW-1185">Reference proteome</keyword>
<dbReference type="Pfam" id="PF05751">
    <property type="entry name" value="FixH"/>
    <property type="match status" value="1"/>
</dbReference>
<evidence type="ECO:0000313" key="3">
    <source>
        <dbReference type="Proteomes" id="UP000183104"/>
    </source>
</evidence>
<organism evidence="2 3">
    <name type="scientific">Thiohalorhabdus denitrificans</name>
    <dbReference type="NCBI Taxonomy" id="381306"/>
    <lineage>
        <taxon>Bacteria</taxon>
        <taxon>Pseudomonadati</taxon>
        <taxon>Pseudomonadota</taxon>
        <taxon>Gammaproteobacteria</taxon>
        <taxon>Thiohalorhabdales</taxon>
        <taxon>Thiohalorhabdaceae</taxon>
        <taxon>Thiohalorhabdus</taxon>
    </lineage>
</organism>
<protein>
    <submittedName>
        <fullName evidence="2">Nitrogen fixation protein FixH</fullName>
    </submittedName>
</protein>
<reference evidence="3" key="1">
    <citation type="submission" date="2016-10" db="EMBL/GenBank/DDBJ databases">
        <authorList>
            <person name="Varghese N."/>
        </authorList>
    </citation>
    <scope>NUCLEOTIDE SEQUENCE [LARGE SCALE GENOMIC DNA]</scope>
    <source>
        <strain evidence="3">HL 19</strain>
    </source>
</reference>
<dbReference type="OrthoDB" id="8559928at2"/>
<feature type="transmembrane region" description="Helical" evidence="1">
    <location>
        <begin position="21"/>
        <end position="44"/>
    </location>
</feature>
<accession>A0A0P9C8S3</accession>
<name>A0A0P9C8S3_9GAMM</name>
<dbReference type="RefSeq" id="WP_054964989.1">
    <property type="nucleotide sequence ID" value="NZ_FMUN01000004.1"/>
</dbReference>
<keyword evidence="1" id="KW-1133">Transmembrane helix</keyword>
<evidence type="ECO:0000313" key="2">
    <source>
        <dbReference type="EMBL" id="SCY26330.1"/>
    </source>
</evidence>
<proteinExistence type="predicted"/>
<dbReference type="STRING" id="381306.AN478_02195"/>
<keyword evidence="1" id="KW-0472">Membrane</keyword>
<sequence length="176" mass="20154">MSTQSETQSSEAHKTRRALRLWILAAVVFATTVLGYSATMVYLAQRDYPGSVVNNYFENYEKFNEYSASLEEQEQLGWQVATSIDSLPTVGNELEIEVFAQDDQGRTIRDGEVLVHFVRNVNSRVDRKVRLGARGDGSYFGRVELPRPGNWTIYTTLRDDGKEYTARRFLWVEEAL</sequence>
<evidence type="ECO:0000256" key="1">
    <source>
        <dbReference type="SAM" id="Phobius"/>
    </source>
</evidence>
<dbReference type="Proteomes" id="UP000183104">
    <property type="component" value="Unassembled WGS sequence"/>
</dbReference>
<gene>
    <name evidence="2" type="ORF">SAMN05661077_1630</name>
</gene>
<dbReference type="EMBL" id="FMUN01000004">
    <property type="protein sequence ID" value="SCY26330.1"/>
    <property type="molecule type" value="Genomic_DNA"/>
</dbReference>
<dbReference type="InterPro" id="IPR008620">
    <property type="entry name" value="FixH"/>
</dbReference>
<keyword evidence="1" id="KW-0812">Transmembrane</keyword>
<dbReference type="AlphaFoldDB" id="A0A0P9C8S3"/>